<dbReference type="RefSeq" id="XP_026201553.1">
    <property type="nucleotide sequence ID" value="XM_026345768.1"/>
</dbReference>
<feature type="domain" description="HIT-type" evidence="14">
    <location>
        <begin position="46"/>
        <end position="73"/>
    </location>
</feature>
<evidence type="ECO:0000256" key="9">
    <source>
        <dbReference type="ARBA" id="ARBA00049654"/>
    </source>
</evidence>
<dbReference type="AlphaFoldDB" id="A0A3Q1K993"/>
<dbReference type="InterPro" id="IPR057721">
    <property type="entry name" value="BCD1_alpha/beta"/>
</dbReference>
<evidence type="ECO:0000256" key="3">
    <source>
        <dbReference type="ARBA" id="ARBA00022553"/>
    </source>
</evidence>
<dbReference type="InParanoid" id="A0A3Q1K993"/>
<dbReference type="InterPro" id="IPR051639">
    <property type="entry name" value="BCD1"/>
</dbReference>
<dbReference type="InterPro" id="IPR007529">
    <property type="entry name" value="Znf_HIT"/>
</dbReference>
<gene>
    <name evidence="16" type="primary">ZNHIT6</name>
</gene>
<evidence type="ECO:0000256" key="6">
    <source>
        <dbReference type="ARBA" id="ARBA00022833"/>
    </source>
</evidence>
<feature type="compositionally biased region" description="Basic and acidic residues" evidence="13">
    <location>
        <begin position="340"/>
        <end position="349"/>
    </location>
</feature>
<feature type="region of interest" description="Disordered" evidence="13">
    <location>
        <begin position="411"/>
        <end position="438"/>
    </location>
</feature>
<feature type="domain" description="BCD1 alpha/beta" evidence="15">
    <location>
        <begin position="134"/>
        <end position="280"/>
    </location>
</feature>
<dbReference type="GO" id="GO:0070761">
    <property type="term" value="C:pre-snoRNP complex"/>
    <property type="evidence" value="ECO:0007669"/>
    <property type="project" value="TreeGrafter"/>
</dbReference>
<accession>A0A3Q1K993</accession>
<dbReference type="SUPFAM" id="SSF144232">
    <property type="entry name" value="HIT/MYND zinc finger-like"/>
    <property type="match status" value="1"/>
</dbReference>
<feature type="compositionally biased region" description="Polar residues" evidence="13">
    <location>
        <begin position="414"/>
        <end position="424"/>
    </location>
</feature>
<comment type="subunit">
    <text evidence="10">Interacts with FBL, SNU13, NOP58, NUFIP1, RUVBL1, RUVBL2 and TAF9. Interacts (via HIT-type zinc finger) with the RUVBL1/RUVBL2 complex in the presence of ADP.</text>
</comment>
<evidence type="ECO:0000256" key="11">
    <source>
        <dbReference type="ARBA" id="ARBA00068630"/>
    </source>
</evidence>
<reference evidence="16" key="1">
    <citation type="submission" date="2021-04" db="EMBL/GenBank/DDBJ databases">
        <authorList>
            <consortium name="Wellcome Sanger Institute Data Sharing"/>
        </authorList>
    </citation>
    <scope>NUCLEOTIDE SEQUENCE [LARGE SCALE GENOMIC DNA]</scope>
</reference>
<keyword evidence="17" id="KW-1185">Reference proteome</keyword>
<sequence>MCDCSPVTTSLNLPITDTMSAAESQVEESCQEEELKGTKRKISLSNCGVCGSEEAKYRCPACHTHSCSLLCVKRHKKDSGCSGVRDKTAFVKLSQFDEMALLSDYRFLEDTGRFADGATRDNLIRTPRTTLKAKRLASGARKMNITLRFLPVTFTKSRENSTFFTKDKQFMWHLKLIFPQSSTEFSQRRVPDRQTLEQILTPYIHPTESDPVTRQKLKIYVHAPFDHVKVFMKAEGRKANSVRYHELDLEKSLRDNLSYKILIEYPVLYVVLRDQWKEYPLKGPAEPVSACSHFTTNTEGVDQEKDGVKHVLPSPQGSDTTGGTNIWMGTSETSSEIEQPQEKRAKREAGEEELEEGELMDSSEEEKEEEEGKGEDNTPCEKSCDHARRPADDVEVMKSKLGDTVDMNVHDSINKQSDSSQDQYINEDITGPNGSTSAVTESAEFSMTKQETVKDSGLVHNHHCQDESESANAADNCGLE</sequence>
<dbReference type="FunFam" id="3.30.60.190:FF:000001">
    <property type="entry name" value="box C/D snoRNA protein 1"/>
    <property type="match status" value="1"/>
</dbReference>
<evidence type="ECO:0000313" key="16">
    <source>
        <dbReference type="Ensembl" id="ENSATEP00000029936.1"/>
    </source>
</evidence>
<dbReference type="PANTHER" id="PTHR13483:SF3">
    <property type="entry name" value="BOX C_D SNORNA PROTEIN 1"/>
    <property type="match status" value="1"/>
</dbReference>
<comment type="function">
    <text evidence="8">Required for box C/D snoRNAs accumulation involved in snoRNA processing, snoRNA transport to the nucleolus and ribosome biogenesis.</text>
</comment>
<dbReference type="Pfam" id="PF04438">
    <property type="entry name" value="zf-HIT"/>
    <property type="match status" value="1"/>
</dbReference>
<feature type="compositionally biased region" description="Acidic residues" evidence="13">
    <location>
        <begin position="350"/>
        <end position="373"/>
    </location>
</feature>
<evidence type="ECO:0000256" key="10">
    <source>
        <dbReference type="ARBA" id="ARBA00061949"/>
    </source>
</evidence>
<dbReference type="GO" id="GO:0000492">
    <property type="term" value="P:box C/D snoRNP assembly"/>
    <property type="evidence" value="ECO:0007669"/>
    <property type="project" value="TreeGrafter"/>
</dbReference>
<dbReference type="Gene3D" id="3.30.60.190">
    <property type="match status" value="1"/>
</dbReference>
<evidence type="ECO:0000256" key="1">
    <source>
        <dbReference type="ARBA" id="ARBA00022499"/>
    </source>
</evidence>
<proteinExistence type="inferred from homology"/>
<keyword evidence="2" id="KW-0690">Ribosome biogenesis</keyword>
<evidence type="ECO:0000256" key="13">
    <source>
        <dbReference type="SAM" id="MobiDB-lite"/>
    </source>
</evidence>
<evidence type="ECO:0000256" key="7">
    <source>
        <dbReference type="ARBA" id="ARBA00022843"/>
    </source>
</evidence>
<dbReference type="PANTHER" id="PTHR13483">
    <property type="entry name" value="BOX C_D SNORNA PROTEIN 1-RELATED"/>
    <property type="match status" value="1"/>
</dbReference>
<evidence type="ECO:0000256" key="8">
    <source>
        <dbReference type="ARBA" id="ARBA00049598"/>
    </source>
</evidence>
<dbReference type="GO" id="GO:0008270">
    <property type="term" value="F:zinc ion binding"/>
    <property type="evidence" value="ECO:0007669"/>
    <property type="project" value="UniProtKB-KW"/>
</dbReference>
<keyword evidence="4" id="KW-0479">Metal-binding</keyword>
<dbReference type="GeneID" id="113152506"/>
<organism evidence="16 17">
    <name type="scientific">Anabas testudineus</name>
    <name type="common">Climbing perch</name>
    <name type="synonym">Anthias testudineus</name>
    <dbReference type="NCBI Taxonomy" id="64144"/>
    <lineage>
        <taxon>Eukaryota</taxon>
        <taxon>Metazoa</taxon>
        <taxon>Chordata</taxon>
        <taxon>Craniata</taxon>
        <taxon>Vertebrata</taxon>
        <taxon>Euteleostomi</taxon>
        <taxon>Actinopterygii</taxon>
        <taxon>Neopterygii</taxon>
        <taxon>Teleostei</taxon>
        <taxon>Neoteleostei</taxon>
        <taxon>Acanthomorphata</taxon>
        <taxon>Anabantaria</taxon>
        <taxon>Anabantiformes</taxon>
        <taxon>Anabantoidei</taxon>
        <taxon>Anabantidae</taxon>
        <taxon>Anabas</taxon>
    </lineage>
</organism>
<evidence type="ECO:0000256" key="12">
    <source>
        <dbReference type="ARBA" id="ARBA00077531"/>
    </source>
</evidence>
<dbReference type="OrthoDB" id="272357at2759"/>
<keyword evidence="3" id="KW-0597">Phosphoprotein</keyword>
<feature type="compositionally biased region" description="Basic and acidic residues" evidence="13">
    <location>
        <begin position="382"/>
        <end position="393"/>
    </location>
</feature>
<dbReference type="CDD" id="cd23023">
    <property type="entry name" value="zf-HIT_BCD1"/>
    <property type="match status" value="1"/>
</dbReference>
<evidence type="ECO:0000256" key="4">
    <source>
        <dbReference type="ARBA" id="ARBA00022723"/>
    </source>
</evidence>
<dbReference type="Pfam" id="PF25790">
    <property type="entry name" value="BCD1"/>
    <property type="match status" value="1"/>
</dbReference>
<dbReference type="Ensembl" id="ENSATET00000030392.3">
    <property type="protein sequence ID" value="ENSATEP00000029936.1"/>
    <property type="gene ID" value="ENSATEG00000020670.3"/>
</dbReference>
<evidence type="ECO:0000256" key="2">
    <source>
        <dbReference type="ARBA" id="ARBA00022517"/>
    </source>
</evidence>
<keyword evidence="6" id="KW-0862">Zinc</keyword>
<dbReference type="GO" id="GO:0005634">
    <property type="term" value="C:nucleus"/>
    <property type="evidence" value="ECO:0007669"/>
    <property type="project" value="TreeGrafter"/>
</dbReference>
<keyword evidence="7" id="KW-0832">Ubl conjugation</keyword>
<feature type="compositionally biased region" description="Polar residues" evidence="13">
    <location>
        <begin position="315"/>
        <end position="338"/>
    </location>
</feature>
<dbReference type="GeneTree" id="ENSGT00390000017201"/>
<evidence type="ECO:0000313" key="17">
    <source>
        <dbReference type="Proteomes" id="UP000265040"/>
    </source>
</evidence>
<dbReference type="Proteomes" id="UP000265040">
    <property type="component" value="Chromosome 4"/>
</dbReference>
<evidence type="ECO:0000259" key="15">
    <source>
        <dbReference type="Pfam" id="PF25790"/>
    </source>
</evidence>
<name>A0A3Q1K993_ANATE</name>
<feature type="region of interest" description="Disordered" evidence="13">
    <location>
        <begin position="299"/>
        <end position="393"/>
    </location>
</feature>
<dbReference type="OMA" id="KQFMWHL"/>
<reference evidence="16" key="2">
    <citation type="submission" date="2025-08" db="UniProtKB">
        <authorList>
            <consortium name="Ensembl"/>
        </authorList>
    </citation>
    <scope>IDENTIFICATION</scope>
</reference>
<reference evidence="16" key="3">
    <citation type="submission" date="2025-09" db="UniProtKB">
        <authorList>
            <consortium name="Ensembl"/>
        </authorList>
    </citation>
    <scope>IDENTIFICATION</scope>
</reference>
<keyword evidence="5" id="KW-0863">Zinc-finger</keyword>
<keyword evidence="1" id="KW-1017">Isopeptide bond</keyword>
<evidence type="ECO:0000259" key="14">
    <source>
        <dbReference type="Pfam" id="PF04438"/>
    </source>
</evidence>
<dbReference type="GO" id="GO:0048254">
    <property type="term" value="P:snoRNA localization"/>
    <property type="evidence" value="ECO:0007669"/>
    <property type="project" value="TreeGrafter"/>
</dbReference>
<protein>
    <recommendedName>
        <fullName evidence="11">Box C/D snoRNA protein 1</fullName>
    </recommendedName>
    <alternativeName>
        <fullName evidence="12">Zinc finger HIT domain-containing protein 6</fullName>
    </alternativeName>
</protein>
<dbReference type="GO" id="GO:0000463">
    <property type="term" value="P:maturation of LSU-rRNA from tricistronic rRNA transcript (SSU-rRNA, 5.8S rRNA, LSU-rRNA)"/>
    <property type="evidence" value="ECO:0007669"/>
    <property type="project" value="TreeGrafter"/>
</dbReference>
<dbReference type="STRING" id="64144.ENSATEP00000029936"/>
<comment type="similarity">
    <text evidence="9">Belongs to the BCD1 family.</text>
</comment>
<evidence type="ECO:0000256" key="5">
    <source>
        <dbReference type="ARBA" id="ARBA00022771"/>
    </source>
</evidence>